<keyword evidence="3" id="KW-0812">Transmembrane</keyword>
<feature type="transmembrane region" description="Helical" evidence="3">
    <location>
        <begin position="201"/>
        <end position="220"/>
    </location>
</feature>
<feature type="transmembrane region" description="Helical" evidence="3">
    <location>
        <begin position="165"/>
        <end position="189"/>
    </location>
</feature>
<keyword evidence="3" id="KW-0472">Membrane</keyword>
<name>A0A914USF8_9BILA</name>
<feature type="transmembrane region" description="Helical" evidence="3">
    <location>
        <begin position="130"/>
        <end position="153"/>
    </location>
</feature>
<reference evidence="5" key="1">
    <citation type="submission" date="2022-11" db="UniProtKB">
        <authorList>
            <consortium name="WormBaseParasite"/>
        </authorList>
    </citation>
    <scope>IDENTIFICATION</scope>
</reference>
<sequence>MAVESLIDRLRRYVYSRYQLDDSLPLVDSVRQRVRPQRKHLHYGRQELEFKWPPNLPTEVRKLVGPERYDPSNPQYTMPFFWRREPATTYWGLVICAIECGFGLVCLLLNLIHFGVYLPGYKGYGWPGEIFAITLMQLTTFFVFKVLFVFGLLCKNPRLLRWQLLCQYATCVVLFFNAGFTIAADFGGYREQKFYIIRNPPLIRLAAFLSFIFIFVQLYLRIMAWPVCKFIIDTQRFKLALHNAKWRYKKRVYFTYCSIVQESLKEEQTRIARANNELKRLTAMEESFKQIQESYKSNGTNGTTFPAFLFPLAPDVFKRLEEIEDDGTGLKVVGQKRVRIISHSHSSLPTTKSVKGRKKKSKARENGRRKTSLSSNSSAVTSVSSVSQPLMKKNRNNRDTATVRIQIELDQKTIRRAVKSQLRKRTSSHDRAPLTLSAKI</sequence>
<evidence type="ECO:0000313" key="4">
    <source>
        <dbReference type="Proteomes" id="UP000887566"/>
    </source>
</evidence>
<keyword evidence="1" id="KW-0175">Coiled coil</keyword>
<feature type="region of interest" description="Disordered" evidence="2">
    <location>
        <begin position="419"/>
        <end position="440"/>
    </location>
</feature>
<dbReference type="WBParaSite" id="PSAMB.scaffold1200size34471.g11625.t1">
    <property type="protein sequence ID" value="PSAMB.scaffold1200size34471.g11625.t1"/>
    <property type="gene ID" value="PSAMB.scaffold1200size34471.g11625"/>
</dbReference>
<evidence type="ECO:0000256" key="1">
    <source>
        <dbReference type="SAM" id="Coils"/>
    </source>
</evidence>
<feature type="compositionally biased region" description="Low complexity" evidence="2">
    <location>
        <begin position="372"/>
        <end position="387"/>
    </location>
</feature>
<proteinExistence type="predicted"/>
<dbReference type="Proteomes" id="UP000887566">
    <property type="component" value="Unplaced"/>
</dbReference>
<keyword evidence="3" id="KW-1133">Transmembrane helix</keyword>
<dbReference type="AlphaFoldDB" id="A0A914USF8"/>
<protein>
    <submittedName>
        <fullName evidence="5">Uncharacterized protein</fullName>
    </submittedName>
</protein>
<feature type="region of interest" description="Disordered" evidence="2">
    <location>
        <begin position="341"/>
        <end position="404"/>
    </location>
</feature>
<organism evidence="4 5">
    <name type="scientific">Plectus sambesii</name>
    <dbReference type="NCBI Taxonomy" id="2011161"/>
    <lineage>
        <taxon>Eukaryota</taxon>
        <taxon>Metazoa</taxon>
        <taxon>Ecdysozoa</taxon>
        <taxon>Nematoda</taxon>
        <taxon>Chromadorea</taxon>
        <taxon>Plectida</taxon>
        <taxon>Plectina</taxon>
        <taxon>Plectoidea</taxon>
        <taxon>Plectidae</taxon>
        <taxon>Plectus</taxon>
    </lineage>
</organism>
<accession>A0A914USF8</accession>
<evidence type="ECO:0000256" key="2">
    <source>
        <dbReference type="SAM" id="MobiDB-lite"/>
    </source>
</evidence>
<keyword evidence="4" id="KW-1185">Reference proteome</keyword>
<evidence type="ECO:0000256" key="3">
    <source>
        <dbReference type="SAM" id="Phobius"/>
    </source>
</evidence>
<evidence type="ECO:0000313" key="5">
    <source>
        <dbReference type="WBParaSite" id="PSAMB.scaffold1200size34471.g11625.t1"/>
    </source>
</evidence>
<feature type="transmembrane region" description="Helical" evidence="3">
    <location>
        <begin position="90"/>
        <end position="118"/>
    </location>
</feature>
<feature type="coiled-coil region" evidence="1">
    <location>
        <begin position="257"/>
        <end position="291"/>
    </location>
</feature>